<feature type="transmembrane region" description="Helical" evidence="1">
    <location>
        <begin position="6"/>
        <end position="28"/>
    </location>
</feature>
<keyword evidence="1" id="KW-1133">Transmembrane helix</keyword>
<name>B7KBK0_GLOC7</name>
<dbReference type="Proteomes" id="UP000002384">
    <property type="component" value="Chromosome"/>
</dbReference>
<dbReference type="KEGG" id="cyc:PCC7424_4616"/>
<proteinExistence type="predicted"/>
<evidence type="ECO:0000313" key="3">
    <source>
        <dbReference type="Proteomes" id="UP000002384"/>
    </source>
</evidence>
<sequence length="30" mass="3541">MISDSWLDWVTVFGYISFAVFITWRVCIGK</sequence>
<evidence type="ECO:0000313" key="2">
    <source>
        <dbReference type="EMBL" id="ACK72978.1"/>
    </source>
</evidence>
<keyword evidence="3" id="KW-1185">Reference proteome</keyword>
<dbReference type="HOGENOM" id="CLU_221364_0_0_3"/>
<evidence type="ECO:0000256" key="1">
    <source>
        <dbReference type="SAM" id="Phobius"/>
    </source>
</evidence>
<dbReference type="AlphaFoldDB" id="B7KBK0"/>
<organism evidence="2 3">
    <name type="scientific">Gloeothece citriformis (strain PCC 7424)</name>
    <name type="common">Cyanothece sp. (strain PCC 7424)</name>
    <dbReference type="NCBI Taxonomy" id="65393"/>
    <lineage>
        <taxon>Bacteria</taxon>
        <taxon>Bacillati</taxon>
        <taxon>Cyanobacteriota</taxon>
        <taxon>Cyanophyceae</taxon>
        <taxon>Oscillatoriophycideae</taxon>
        <taxon>Chroococcales</taxon>
        <taxon>Aphanothecaceae</taxon>
        <taxon>Gloeothece</taxon>
        <taxon>Gloeothece citriformis</taxon>
    </lineage>
</organism>
<dbReference type="STRING" id="65393.PCC7424_4616"/>
<dbReference type="EMBL" id="CP001291">
    <property type="protein sequence ID" value="ACK72978.1"/>
    <property type="molecule type" value="Genomic_DNA"/>
</dbReference>
<accession>B7KBK0</accession>
<protein>
    <submittedName>
        <fullName evidence="2">Uncharacterized protein</fullName>
    </submittedName>
</protein>
<keyword evidence="1" id="KW-0812">Transmembrane</keyword>
<reference evidence="3" key="1">
    <citation type="journal article" date="2011" name="MBio">
        <title>Novel metabolic attributes of the genus Cyanothece, comprising a group of unicellular nitrogen-fixing Cyanobacteria.</title>
        <authorList>
            <person name="Bandyopadhyay A."/>
            <person name="Elvitigala T."/>
            <person name="Welsh E."/>
            <person name="Stockel J."/>
            <person name="Liberton M."/>
            <person name="Min H."/>
            <person name="Sherman L.A."/>
            <person name="Pakrasi H.B."/>
        </authorList>
    </citation>
    <scope>NUCLEOTIDE SEQUENCE [LARGE SCALE GENOMIC DNA]</scope>
    <source>
        <strain evidence="3">PCC 7424</strain>
    </source>
</reference>
<gene>
    <name evidence="2" type="ordered locus">PCC7424_4616</name>
</gene>
<keyword evidence="1" id="KW-0472">Membrane</keyword>